<organism evidence="1 2">
    <name type="scientific">Haloactinospora alba</name>
    <dbReference type="NCBI Taxonomy" id="405555"/>
    <lineage>
        <taxon>Bacteria</taxon>
        <taxon>Bacillati</taxon>
        <taxon>Actinomycetota</taxon>
        <taxon>Actinomycetes</taxon>
        <taxon>Streptosporangiales</taxon>
        <taxon>Nocardiopsidaceae</taxon>
        <taxon>Haloactinospora</taxon>
    </lineage>
</organism>
<dbReference type="InterPro" id="IPR038287">
    <property type="entry name" value="Cse2_sf"/>
</dbReference>
<dbReference type="AlphaFoldDB" id="A0A543NH56"/>
<gene>
    <name evidence="1" type="ORF">FHX37_1071</name>
</gene>
<dbReference type="EMBL" id="VFQC01000001">
    <property type="protein sequence ID" value="TQN31177.1"/>
    <property type="molecule type" value="Genomic_DNA"/>
</dbReference>
<dbReference type="Gene3D" id="1.10.520.40">
    <property type="entry name" value="CRISPR-associated protein Cse2"/>
    <property type="match status" value="1"/>
</dbReference>
<comment type="caution">
    <text evidence="1">The sequence shown here is derived from an EMBL/GenBank/DDBJ whole genome shotgun (WGS) entry which is preliminary data.</text>
</comment>
<reference evidence="1 2" key="1">
    <citation type="submission" date="2019-06" db="EMBL/GenBank/DDBJ databases">
        <title>Sequencing the genomes of 1000 actinobacteria strains.</title>
        <authorList>
            <person name="Klenk H.-P."/>
        </authorList>
    </citation>
    <scope>NUCLEOTIDE SEQUENCE [LARGE SCALE GENOMIC DNA]</scope>
    <source>
        <strain evidence="1 2">DSM 45015</strain>
    </source>
</reference>
<proteinExistence type="predicted"/>
<name>A0A543NH56_9ACTN</name>
<dbReference type="CDD" id="cd09731">
    <property type="entry name" value="Cse2_I-E"/>
    <property type="match status" value="1"/>
</dbReference>
<dbReference type="Proteomes" id="UP000317422">
    <property type="component" value="Unassembled WGS sequence"/>
</dbReference>
<evidence type="ECO:0000313" key="2">
    <source>
        <dbReference type="Proteomes" id="UP000317422"/>
    </source>
</evidence>
<protein>
    <submittedName>
        <fullName evidence="1">CRISPR-associated Cse2 family protein</fullName>
    </submittedName>
</protein>
<accession>A0A543NH56</accession>
<dbReference type="Pfam" id="PF09485">
    <property type="entry name" value="CRISPR_Cse2"/>
    <property type="match status" value="1"/>
</dbReference>
<sequence length="223" mass="25167">MRHEGVGEGERPELGVVGKGVHARVSKLQRGYCADNPTEVAELARLRNGAGKLPENTPWLWGETYAPEEHADSSWSLEREAQAEKAVHISLTLYALHQQSWSTKHMHQGPVWRAGRRRDRVLGWAMRELMPDGEIDEPLRRRFIHASTATTVTSLAHRLRALVQLLRREGVPLDYGKLADDLMTAQRPGGLRTVRRAWGRGFVSYRPAEQPDSSDDDPDKDNP</sequence>
<keyword evidence="2" id="KW-1185">Reference proteome</keyword>
<dbReference type="OrthoDB" id="4808431at2"/>
<evidence type="ECO:0000313" key="1">
    <source>
        <dbReference type="EMBL" id="TQN31177.1"/>
    </source>
</evidence>
<dbReference type="InterPro" id="IPR013382">
    <property type="entry name" value="CRISPR-assoc_prot_Cse2"/>
</dbReference>
<dbReference type="NCBIfam" id="TIGR02548">
    <property type="entry name" value="casB_cse2"/>
    <property type="match status" value="1"/>
</dbReference>
<dbReference type="RefSeq" id="WP_141922423.1">
    <property type="nucleotide sequence ID" value="NZ_VFQC01000001.1"/>
</dbReference>